<keyword evidence="1" id="KW-0732">Signal</keyword>
<reference evidence="2 3" key="1">
    <citation type="submission" date="2018-05" db="EMBL/GenBank/DDBJ databases">
        <title>Streptomyces venezuelae.</title>
        <authorList>
            <person name="Kim W."/>
            <person name="Lee N."/>
            <person name="Cho B.-K."/>
        </authorList>
    </citation>
    <scope>NUCLEOTIDE SEQUENCE [LARGE SCALE GENOMIC DNA]</scope>
    <source>
        <strain evidence="2 3">ATCC 15068</strain>
    </source>
</reference>
<organism evidence="2 3">
    <name type="scientific">Streptomyces venezuelae</name>
    <dbReference type="NCBI Taxonomy" id="54571"/>
    <lineage>
        <taxon>Bacteria</taxon>
        <taxon>Bacillati</taxon>
        <taxon>Actinomycetota</taxon>
        <taxon>Actinomycetes</taxon>
        <taxon>Kitasatosporales</taxon>
        <taxon>Streptomycetaceae</taxon>
        <taxon>Streptomyces</taxon>
    </lineage>
</organism>
<gene>
    <name evidence="2" type="ORF">DEJ46_35255</name>
</gene>
<protein>
    <recommendedName>
        <fullName evidence="4">Secreted protein</fullName>
    </recommendedName>
</protein>
<sequence>MRIKRALAAALTVGSLTLLTAPVADARVAVPETRAAVAPAAVPAPDGFLYAWEHPHAGGAHCKWSGPNGNWAGCQNKISDIWNNGFPGRSEDVKLFRGVSWTGSWVCLHQGHSIPDLGAHGLRFFGPGEGQGEPVNDRVGSHLWVDAC</sequence>
<dbReference type="EMBL" id="CP029194">
    <property type="protein sequence ID" value="QES23736.1"/>
    <property type="molecule type" value="Genomic_DNA"/>
</dbReference>
<feature type="chain" id="PRO_5025005168" description="Secreted protein" evidence="1">
    <location>
        <begin position="27"/>
        <end position="148"/>
    </location>
</feature>
<evidence type="ECO:0000256" key="1">
    <source>
        <dbReference type="SAM" id="SignalP"/>
    </source>
</evidence>
<evidence type="ECO:0000313" key="3">
    <source>
        <dbReference type="Proteomes" id="UP000324106"/>
    </source>
</evidence>
<proteinExistence type="predicted"/>
<feature type="signal peptide" evidence="1">
    <location>
        <begin position="1"/>
        <end position="26"/>
    </location>
</feature>
<evidence type="ECO:0000313" key="2">
    <source>
        <dbReference type="EMBL" id="QES23736.1"/>
    </source>
</evidence>
<dbReference type="AlphaFoldDB" id="A0A5P2B0B9"/>
<accession>A0A5P2B0B9</accession>
<dbReference type="RefSeq" id="WP_150272922.1">
    <property type="nucleotide sequence ID" value="NZ_CP029194.1"/>
</dbReference>
<dbReference type="OrthoDB" id="5195323at2"/>
<dbReference type="Pfam" id="PF03995">
    <property type="entry name" value="Inhibitor_I36"/>
    <property type="match status" value="1"/>
</dbReference>
<dbReference type="Proteomes" id="UP000324106">
    <property type="component" value="Chromosome"/>
</dbReference>
<name>A0A5P2B0B9_STRVZ</name>
<evidence type="ECO:0008006" key="4">
    <source>
        <dbReference type="Google" id="ProtNLM"/>
    </source>
</evidence>